<evidence type="ECO:0000313" key="2">
    <source>
        <dbReference type="Proteomes" id="UP001163603"/>
    </source>
</evidence>
<keyword evidence="2" id="KW-1185">Reference proteome</keyword>
<proteinExistence type="predicted"/>
<reference evidence="2" key="1">
    <citation type="journal article" date="2023" name="G3 (Bethesda)">
        <title>Genome assembly and association tests identify interacting loci associated with vigor, precocity, and sex in interspecific pistachio rootstocks.</title>
        <authorList>
            <person name="Palmer W."/>
            <person name="Jacygrad E."/>
            <person name="Sagayaradj S."/>
            <person name="Cavanaugh K."/>
            <person name="Han R."/>
            <person name="Bertier L."/>
            <person name="Beede B."/>
            <person name="Kafkas S."/>
            <person name="Golino D."/>
            <person name="Preece J."/>
            <person name="Michelmore R."/>
        </authorList>
    </citation>
    <scope>NUCLEOTIDE SEQUENCE [LARGE SCALE GENOMIC DNA]</scope>
</reference>
<dbReference type="EMBL" id="CM047741">
    <property type="protein sequence ID" value="KAJ0037957.1"/>
    <property type="molecule type" value="Genomic_DNA"/>
</dbReference>
<gene>
    <name evidence="1" type="ORF">Pint_22538</name>
</gene>
<evidence type="ECO:0000313" key="1">
    <source>
        <dbReference type="EMBL" id="KAJ0037957.1"/>
    </source>
</evidence>
<accession>A0ACC0YJ22</accession>
<protein>
    <submittedName>
        <fullName evidence="1">Uncharacterized protein</fullName>
    </submittedName>
</protein>
<organism evidence="1 2">
    <name type="scientific">Pistacia integerrima</name>
    <dbReference type="NCBI Taxonomy" id="434235"/>
    <lineage>
        <taxon>Eukaryota</taxon>
        <taxon>Viridiplantae</taxon>
        <taxon>Streptophyta</taxon>
        <taxon>Embryophyta</taxon>
        <taxon>Tracheophyta</taxon>
        <taxon>Spermatophyta</taxon>
        <taxon>Magnoliopsida</taxon>
        <taxon>eudicotyledons</taxon>
        <taxon>Gunneridae</taxon>
        <taxon>Pentapetalae</taxon>
        <taxon>rosids</taxon>
        <taxon>malvids</taxon>
        <taxon>Sapindales</taxon>
        <taxon>Anacardiaceae</taxon>
        <taxon>Pistacia</taxon>
    </lineage>
</organism>
<dbReference type="Proteomes" id="UP001163603">
    <property type="component" value="Chromosome 6"/>
</dbReference>
<comment type="caution">
    <text evidence="1">The sequence shown here is derived from an EMBL/GenBank/DDBJ whole genome shotgun (WGS) entry which is preliminary data.</text>
</comment>
<name>A0ACC0YJ22_9ROSI</name>
<sequence>MMLQGIPITLDLYLLSLKGYDVVLGAQRLSMLGPIM</sequence>